<dbReference type="EMBL" id="JAPFFF010000334">
    <property type="protein sequence ID" value="KAK8834715.1"/>
    <property type="molecule type" value="Genomic_DNA"/>
</dbReference>
<keyword evidence="3" id="KW-1185">Reference proteome</keyword>
<protein>
    <submittedName>
        <fullName evidence="1">Uncharacterized protein</fullName>
    </submittedName>
</protein>
<gene>
    <name evidence="2" type="ORF">M9Y10_024253</name>
    <name evidence="1" type="ORF">M9Y10_026131</name>
</gene>
<evidence type="ECO:0000313" key="1">
    <source>
        <dbReference type="EMBL" id="KAK8834715.1"/>
    </source>
</evidence>
<accession>A0ABR2GLC1</accession>
<name>A0ABR2GLC1_9EUKA</name>
<dbReference type="EMBL" id="JAPFFF010000032">
    <property type="protein sequence ID" value="KAK8844395.1"/>
    <property type="molecule type" value="Genomic_DNA"/>
</dbReference>
<sequence length="215" mass="25209">MLPSSDEDYLYYEIDDIYHDEFEDQLEKYLSSKSLKNNGISKVILAPNNNNQNININDSSYVISGEKQHINQTECFSNNDDDDDIVIHPSENNVIHLEAIDNNETESDLKNKIIPLTDQQIKFQERFYSIFLHGIKGKNKFKKEYVIKIHAEICSKLGIESAKRIHQRKISTYFQDFEPDSKKILGYLEEHKKELSSLINLSKIKSRKKKMRSKY</sequence>
<evidence type="ECO:0000313" key="2">
    <source>
        <dbReference type="EMBL" id="KAK8844395.1"/>
    </source>
</evidence>
<proteinExistence type="predicted"/>
<dbReference type="Proteomes" id="UP001470230">
    <property type="component" value="Unassembled WGS sequence"/>
</dbReference>
<reference evidence="1 3" key="1">
    <citation type="submission" date="2024-04" db="EMBL/GenBank/DDBJ databases">
        <title>Tritrichomonas musculus Genome.</title>
        <authorList>
            <person name="Alves-Ferreira E."/>
            <person name="Grigg M."/>
            <person name="Lorenzi H."/>
            <person name="Galac M."/>
        </authorList>
    </citation>
    <scope>NUCLEOTIDE SEQUENCE [LARGE SCALE GENOMIC DNA]</scope>
    <source>
        <strain evidence="1 3">EAF2021</strain>
    </source>
</reference>
<comment type="caution">
    <text evidence="1">The sequence shown here is derived from an EMBL/GenBank/DDBJ whole genome shotgun (WGS) entry which is preliminary data.</text>
</comment>
<organism evidence="1 3">
    <name type="scientific">Tritrichomonas musculus</name>
    <dbReference type="NCBI Taxonomy" id="1915356"/>
    <lineage>
        <taxon>Eukaryota</taxon>
        <taxon>Metamonada</taxon>
        <taxon>Parabasalia</taxon>
        <taxon>Tritrichomonadida</taxon>
        <taxon>Tritrichomonadidae</taxon>
        <taxon>Tritrichomonas</taxon>
    </lineage>
</organism>
<evidence type="ECO:0000313" key="3">
    <source>
        <dbReference type="Proteomes" id="UP001470230"/>
    </source>
</evidence>